<feature type="domain" description="Threonine synthase N-terminal" evidence="4">
    <location>
        <begin position="2"/>
        <end position="69"/>
    </location>
</feature>
<dbReference type="EMBL" id="ATFF01000006">
    <property type="protein sequence ID" value="EPF31668.1"/>
    <property type="molecule type" value="Genomic_DNA"/>
</dbReference>
<dbReference type="AlphaFoldDB" id="S3K0C7"/>
<comment type="cofactor">
    <cofactor evidence="1">
        <name>pyridoxal 5'-phosphate</name>
        <dbReference type="ChEBI" id="CHEBI:597326"/>
    </cofactor>
</comment>
<dbReference type="Pfam" id="PF14821">
    <property type="entry name" value="Thr_synth_N"/>
    <property type="match status" value="1"/>
</dbReference>
<comment type="caution">
    <text evidence="5">The sequence shown here is derived from an EMBL/GenBank/DDBJ whole genome shotgun (WGS) entry which is preliminary data.</text>
</comment>
<accession>S3K0C7</accession>
<feature type="domain" description="Tryptophan synthase beta chain-like PALP" evidence="3">
    <location>
        <begin position="84"/>
        <end position="381"/>
    </location>
</feature>
<sequence>MKFVSTRSKTRQVCFSEAVVHCLAPDGGLYVPAYSEDLRPWIMYMDENTSFRSVAGSLTSALINEEFSPIISEAIANQAFPFSPELKQLADNLYVLELFHGPSGIHKDFGISYLTACLEHILLMREKSALIVAPTSGETGASIARALKNKKHVKAVLLYPKGTMRGFEQADCIWNGGNVYPVEVDGNISDCVTLSRLLYEDPESVQKYRLTLANTVNIGRLLPHTFLYMYAFSRLRKKVYGDIYYAMSSSNYGNLAAGLYSWKFSLPVKGFITDSSAALTRDVQGKCCMPDSIVPLEKRGSADPALPSNIERLEEIFTASPAVMKGLVYTADVTEDEVAESFKRLFTDYRYFADPDAARAYAAACKRPDIIGTDDTTLVLIASEDPVLHAEKLRLWCGEEPPANKKLHALYEPIEPVKKIGAEVDALKKIAAEVSAAS</sequence>
<name>S3K0C7_TREMA</name>
<dbReference type="InterPro" id="IPR036052">
    <property type="entry name" value="TrpB-like_PALP_sf"/>
</dbReference>
<dbReference type="OrthoDB" id="9763107at2"/>
<dbReference type="PANTHER" id="PTHR42690">
    <property type="entry name" value="THREONINE SYNTHASE FAMILY MEMBER"/>
    <property type="match status" value="1"/>
</dbReference>
<dbReference type="STRING" id="1125699.HMPREF9194_02019"/>
<organism evidence="5 6">
    <name type="scientific">Treponema maltophilum ATCC 51939</name>
    <dbReference type="NCBI Taxonomy" id="1125699"/>
    <lineage>
        <taxon>Bacteria</taxon>
        <taxon>Pseudomonadati</taxon>
        <taxon>Spirochaetota</taxon>
        <taxon>Spirochaetia</taxon>
        <taxon>Spirochaetales</taxon>
        <taxon>Treponemataceae</taxon>
        <taxon>Treponema</taxon>
    </lineage>
</organism>
<dbReference type="InterPro" id="IPR029144">
    <property type="entry name" value="Thr_synth_N"/>
</dbReference>
<evidence type="ECO:0000259" key="4">
    <source>
        <dbReference type="Pfam" id="PF14821"/>
    </source>
</evidence>
<evidence type="ECO:0000313" key="6">
    <source>
        <dbReference type="Proteomes" id="UP000014541"/>
    </source>
</evidence>
<evidence type="ECO:0000256" key="1">
    <source>
        <dbReference type="ARBA" id="ARBA00001933"/>
    </source>
</evidence>
<dbReference type="eggNOG" id="COG0498">
    <property type="taxonomic scope" value="Bacteria"/>
</dbReference>
<reference evidence="5 6" key="1">
    <citation type="submission" date="2013-04" db="EMBL/GenBank/DDBJ databases">
        <title>The Genome Sequence of Treponema maltophilum ATCC 51939.</title>
        <authorList>
            <consortium name="The Broad Institute Genomics Platform"/>
            <person name="Earl A."/>
            <person name="Ward D."/>
            <person name="Feldgarden M."/>
            <person name="Gevers D."/>
            <person name="Leonetti C."/>
            <person name="Blanton J.M."/>
            <person name="Dewhirst F.E."/>
            <person name="Izard J."/>
            <person name="Walker B."/>
            <person name="Young S."/>
            <person name="Zeng Q."/>
            <person name="Gargeya S."/>
            <person name="Fitzgerald M."/>
            <person name="Haas B."/>
            <person name="Abouelleil A."/>
            <person name="Allen A.W."/>
            <person name="Alvarado L."/>
            <person name="Arachchi H.M."/>
            <person name="Berlin A.M."/>
            <person name="Chapman S.B."/>
            <person name="Gainer-Dewar J."/>
            <person name="Goldberg J."/>
            <person name="Griggs A."/>
            <person name="Gujja S."/>
            <person name="Hansen M."/>
            <person name="Howarth C."/>
            <person name="Imamovic A."/>
            <person name="Ireland A."/>
            <person name="Larimer J."/>
            <person name="McCowan C."/>
            <person name="Murphy C."/>
            <person name="Pearson M."/>
            <person name="Poon T.W."/>
            <person name="Priest M."/>
            <person name="Roberts A."/>
            <person name="Saif S."/>
            <person name="Shea T."/>
            <person name="Sisk P."/>
            <person name="Sykes S."/>
            <person name="Wortman J."/>
            <person name="Nusbaum C."/>
            <person name="Birren B."/>
        </authorList>
    </citation>
    <scope>NUCLEOTIDE SEQUENCE [LARGE SCALE GENOMIC DNA]</scope>
    <source>
        <strain evidence="5 6">ATCC 51939</strain>
    </source>
</reference>
<dbReference type="PATRIC" id="fig|1125699.3.peg.2039"/>
<dbReference type="InterPro" id="IPR037158">
    <property type="entry name" value="Thr_synth_N_sf"/>
</dbReference>
<dbReference type="HOGENOM" id="CLU_015170_0_0_12"/>
<dbReference type="Proteomes" id="UP000014541">
    <property type="component" value="Unassembled WGS sequence"/>
</dbReference>
<dbReference type="SUPFAM" id="SSF53686">
    <property type="entry name" value="Tryptophan synthase beta subunit-like PLP-dependent enzymes"/>
    <property type="match status" value="1"/>
</dbReference>
<dbReference type="Gene3D" id="3.90.1380.10">
    <property type="entry name" value="Threonine synthase, N-terminal domain"/>
    <property type="match status" value="1"/>
</dbReference>
<evidence type="ECO:0000313" key="5">
    <source>
        <dbReference type="EMBL" id="EPF31668.1"/>
    </source>
</evidence>
<dbReference type="Gene3D" id="3.40.50.1100">
    <property type="match status" value="2"/>
</dbReference>
<dbReference type="InterPro" id="IPR001926">
    <property type="entry name" value="TrpB-like_PALP"/>
</dbReference>
<keyword evidence="2" id="KW-0663">Pyridoxal phosphate</keyword>
<gene>
    <name evidence="5" type="ORF">HMPREF9194_02019</name>
</gene>
<evidence type="ECO:0000256" key="2">
    <source>
        <dbReference type="ARBA" id="ARBA00022898"/>
    </source>
</evidence>
<dbReference type="Pfam" id="PF00291">
    <property type="entry name" value="PALP"/>
    <property type="match status" value="1"/>
</dbReference>
<dbReference type="PANTHER" id="PTHR42690:SF1">
    <property type="entry name" value="THREONINE SYNTHASE-LIKE 2"/>
    <property type="match status" value="1"/>
</dbReference>
<protein>
    <submittedName>
        <fullName evidence="5">Threonine synthase</fullName>
    </submittedName>
</protein>
<proteinExistence type="predicted"/>
<dbReference type="InterPro" id="IPR051166">
    <property type="entry name" value="Threonine_Synthase"/>
</dbReference>
<evidence type="ECO:0000259" key="3">
    <source>
        <dbReference type="Pfam" id="PF00291"/>
    </source>
</evidence>
<dbReference type="RefSeq" id="WP_016526277.1">
    <property type="nucleotide sequence ID" value="NZ_KE332518.1"/>
</dbReference>
<keyword evidence="6" id="KW-1185">Reference proteome</keyword>